<sequence>MENNLKISVITVVLNDKKNIAGTIESVIAQDYNDIHYVVKDGGSSDG</sequence>
<dbReference type="AlphaFoldDB" id="X1I4U3"/>
<reference evidence="2" key="1">
    <citation type="journal article" date="2014" name="Front. Microbiol.">
        <title>High frequency of phylogenetically diverse reductive dehalogenase-homologous genes in deep subseafloor sedimentary metagenomes.</title>
        <authorList>
            <person name="Kawai M."/>
            <person name="Futagami T."/>
            <person name="Toyoda A."/>
            <person name="Takaki Y."/>
            <person name="Nishi S."/>
            <person name="Hori S."/>
            <person name="Arai W."/>
            <person name="Tsubouchi T."/>
            <person name="Morono Y."/>
            <person name="Uchiyama I."/>
            <person name="Ito T."/>
            <person name="Fujiyama A."/>
            <person name="Inagaki F."/>
            <person name="Takami H."/>
        </authorList>
    </citation>
    <scope>NUCLEOTIDE SEQUENCE</scope>
    <source>
        <strain evidence="2">Expedition CK06-06</strain>
    </source>
</reference>
<feature type="non-terminal residue" evidence="2">
    <location>
        <position position="47"/>
    </location>
</feature>
<gene>
    <name evidence="2" type="ORF">S03H2_33235</name>
</gene>
<dbReference type="InterPro" id="IPR001173">
    <property type="entry name" value="Glyco_trans_2-like"/>
</dbReference>
<dbReference type="InterPro" id="IPR029044">
    <property type="entry name" value="Nucleotide-diphossugar_trans"/>
</dbReference>
<comment type="caution">
    <text evidence="2">The sequence shown here is derived from an EMBL/GenBank/DDBJ whole genome shotgun (WGS) entry which is preliminary data.</text>
</comment>
<proteinExistence type="predicted"/>
<dbReference type="EMBL" id="BARU01020222">
    <property type="protein sequence ID" value="GAH61104.1"/>
    <property type="molecule type" value="Genomic_DNA"/>
</dbReference>
<evidence type="ECO:0000313" key="2">
    <source>
        <dbReference type="EMBL" id="GAH61104.1"/>
    </source>
</evidence>
<protein>
    <recommendedName>
        <fullName evidence="1">Glycosyltransferase 2-like domain-containing protein</fullName>
    </recommendedName>
</protein>
<dbReference type="SUPFAM" id="SSF53448">
    <property type="entry name" value="Nucleotide-diphospho-sugar transferases"/>
    <property type="match status" value="1"/>
</dbReference>
<organism evidence="2">
    <name type="scientific">marine sediment metagenome</name>
    <dbReference type="NCBI Taxonomy" id="412755"/>
    <lineage>
        <taxon>unclassified sequences</taxon>
        <taxon>metagenomes</taxon>
        <taxon>ecological metagenomes</taxon>
    </lineage>
</organism>
<accession>X1I4U3</accession>
<feature type="domain" description="Glycosyltransferase 2-like" evidence="1">
    <location>
        <begin position="8"/>
        <end position="47"/>
    </location>
</feature>
<dbReference type="Pfam" id="PF00535">
    <property type="entry name" value="Glycos_transf_2"/>
    <property type="match status" value="1"/>
</dbReference>
<evidence type="ECO:0000259" key="1">
    <source>
        <dbReference type="Pfam" id="PF00535"/>
    </source>
</evidence>
<name>X1I4U3_9ZZZZ</name>
<dbReference type="Gene3D" id="3.90.550.10">
    <property type="entry name" value="Spore Coat Polysaccharide Biosynthesis Protein SpsA, Chain A"/>
    <property type="match status" value="1"/>
</dbReference>